<proteinExistence type="predicted"/>
<dbReference type="AlphaFoldDB" id="A0A9X2LZQ6"/>
<feature type="transmembrane region" description="Helical" evidence="1">
    <location>
        <begin position="145"/>
        <end position="165"/>
    </location>
</feature>
<accession>A0A9X2LZQ6</accession>
<evidence type="ECO:0000256" key="1">
    <source>
        <dbReference type="SAM" id="Phobius"/>
    </source>
</evidence>
<keyword evidence="1" id="KW-1133">Transmembrane helix</keyword>
<dbReference type="Proteomes" id="UP001142400">
    <property type="component" value="Unassembled WGS sequence"/>
</dbReference>
<gene>
    <name evidence="2" type="ORF">NQU54_28015</name>
</gene>
<dbReference type="RefSeq" id="WP_142881428.1">
    <property type="nucleotide sequence ID" value="NZ_JANIIC010000036.1"/>
</dbReference>
<protein>
    <submittedName>
        <fullName evidence="2">Uncharacterized protein</fullName>
    </submittedName>
</protein>
<feature type="transmembrane region" description="Helical" evidence="1">
    <location>
        <begin position="102"/>
        <end position="125"/>
    </location>
</feature>
<evidence type="ECO:0000313" key="3">
    <source>
        <dbReference type="Proteomes" id="UP001142400"/>
    </source>
</evidence>
<comment type="caution">
    <text evidence="2">The sequence shown here is derived from an EMBL/GenBank/DDBJ whole genome shotgun (WGS) entry which is preliminary data.</text>
</comment>
<feature type="transmembrane region" description="Helical" evidence="1">
    <location>
        <begin position="56"/>
        <end position="81"/>
    </location>
</feature>
<feature type="transmembrane region" description="Helical" evidence="1">
    <location>
        <begin position="31"/>
        <end position="50"/>
    </location>
</feature>
<sequence length="188" mass="19854">MTANIVILQLVILTVVLESDLGRRKIGWFRVARPVIAVAAIVPFFFTTVPTGGNDLILQGAGALTGALLGAFSVCPLLMSVGHDPAWRRRHFRTATTPAKPAVVSHAGAGYAAVWIAVTLARLGFAYGSEHIFPAALGRFLVDQQLSADALANAFILLAIAMDLARSLGLWARARTHLVQAGIAPAHA</sequence>
<organism evidence="2 3">
    <name type="scientific">Streptomyces malaysiensis subsp. samsunensis</name>
    <dbReference type="NCBI Taxonomy" id="459658"/>
    <lineage>
        <taxon>Bacteria</taxon>
        <taxon>Bacillati</taxon>
        <taxon>Actinomycetota</taxon>
        <taxon>Actinomycetes</taxon>
        <taxon>Kitasatosporales</taxon>
        <taxon>Streptomycetaceae</taxon>
        <taxon>Streptomyces</taxon>
        <taxon>Streptomyces violaceusniger group</taxon>
    </lineage>
</organism>
<name>A0A9X2LZQ6_STRMQ</name>
<evidence type="ECO:0000313" key="2">
    <source>
        <dbReference type="EMBL" id="MCQ8832803.1"/>
    </source>
</evidence>
<keyword evidence="1" id="KW-0472">Membrane</keyword>
<reference evidence="2" key="1">
    <citation type="submission" date="2022-06" db="EMBL/GenBank/DDBJ databases">
        <title>WGS of actinobacteria.</title>
        <authorList>
            <person name="Thawai C."/>
        </authorList>
    </citation>
    <scope>NUCLEOTIDE SEQUENCE</scope>
    <source>
        <strain evidence="2">DSM 42010</strain>
    </source>
</reference>
<dbReference type="EMBL" id="JANIIC010000036">
    <property type="protein sequence ID" value="MCQ8832803.1"/>
    <property type="molecule type" value="Genomic_DNA"/>
</dbReference>
<keyword evidence="3" id="KW-1185">Reference proteome</keyword>
<keyword evidence="1" id="KW-0812">Transmembrane</keyword>